<dbReference type="GO" id="GO:0005615">
    <property type="term" value="C:extracellular space"/>
    <property type="evidence" value="ECO:0007669"/>
    <property type="project" value="TreeGrafter"/>
</dbReference>
<feature type="disulfide bond" evidence="11">
    <location>
        <begin position="202"/>
        <end position="212"/>
    </location>
</feature>
<keyword evidence="3" id="KW-0964">Secreted</keyword>
<dbReference type="PANTHER" id="PTHR48071:SF15">
    <property type="entry name" value="SRCR DOMAIN-CONTAINING PROTEIN"/>
    <property type="match status" value="1"/>
</dbReference>
<reference evidence="14" key="3">
    <citation type="submission" date="2025-09" db="UniProtKB">
        <authorList>
            <consortium name="Ensembl"/>
        </authorList>
    </citation>
    <scope>IDENTIFICATION</scope>
</reference>
<dbReference type="InterPro" id="IPR036772">
    <property type="entry name" value="SRCR-like_dom_sf"/>
</dbReference>
<evidence type="ECO:0000256" key="12">
    <source>
        <dbReference type="SAM" id="MobiDB-lite"/>
    </source>
</evidence>
<feature type="domain" description="SRCR" evidence="13">
    <location>
        <begin position="132"/>
        <end position="232"/>
    </location>
</feature>
<dbReference type="GO" id="GO:0005886">
    <property type="term" value="C:plasma membrane"/>
    <property type="evidence" value="ECO:0007669"/>
    <property type="project" value="TreeGrafter"/>
</dbReference>
<feature type="disulfide bond" evidence="11">
    <location>
        <begin position="262"/>
        <end position="326"/>
    </location>
</feature>
<dbReference type="GO" id="GO:0031638">
    <property type="term" value="P:zymogen activation"/>
    <property type="evidence" value="ECO:0007669"/>
    <property type="project" value="TreeGrafter"/>
</dbReference>
<evidence type="ECO:0000259" key="13">
    <source>
        <dbReference type="PROSITE" id="PS50287"/>
    </source>
</evidence>
<evidence type="ECO:0000256" key="1">
    <source>
        <dbReference type="ARBA" id="ARBA00004167"/>
    </source>
</evidence>
<dbReference type="GeneTree" id="ENSGT00950000183145"/>
<feature type="compositionally biased region" description="Acidic residues" evidence="12">
    <location>
        <begin position="503"/>
        <end position="514"/>
    </location>
</feature>
<dbReference type="PANTHER" id="PTHR48071">
    <property type="entry name" value="SRCR DOMAIN-CONTAINING PROTEIN"/>
    <property type="match status" value="1"/>
</dbReference>
<evidence type="ECO:0000256" key="10">
    <source>
        <dbReference type="ARBA" id="ARBA00023180"/>
    </source>
</evidence>
<evidence type="ECO:0000313" key="14">
    <source>
        <dbReference type="Ensembl" id="ENSMMDP00005011552.1"/>
    </source>
</evidence>
<dbReference type="Pfam" id="PF00530">
    <property type="entry name" value="SRCR"/>
    <property type="match status" value="2"/>
</dbReference>
<dbReference type="Gene3D" id="3.10.250.10">
    <property type="entry name" value="SRCR-like domain"/>
    <property type="match status" value="2"/>
</dbReference>
<dbReference type="Proteomes" id="UP000472263">
    <property type="component" value="Chromosome 11"/>
</dbReference>
<dbReference type="InterPro" id="IPR001190">
    <property type="entry name" value="SRCR"/>
</dbReference>
<dbReference type="FunFam" id="3.10.250.10:FF:000002">
    <property type="entry name" value="Scavenger receptor cysteine-rich type 1 protein M130"/>
    <property type="match status" value="1"/>
</dbReference>
<proteinExistence type="predicted"/>
<evidence type="ECO:0000256" key="8">
    <source>
        <dbReference type="ARBA" id="ARBA00023136"/>
    </source>
</evidence>
<feature type="disulfide bond" evidence="11">
    <location>
        <begin position="275"/>
        <end position="336"/>
    </location>
</feature>
<keyword evidence="6" id="KW-0677">Repeat</keyword>
<evidence type="ECO:0000256" key="7">
    <source>
        <dbReference type="ARBA" id="ARBA00022989"/>
    </source>
</evidence>
<evidence type="ECO:0000256" key="6">
    <source>
        <dbReference type="ARBA" id="ARBA00022737"/>
    </source>
</evidence>
<reference evidence="14" key="1">
    <citation type="submission" date="2019-06" db="EMBL/GenBank/DDBJ databases">
        <authorList>
            <consortium name="Wellcome Sanger Institute Data Sharing"/>
        </authorList>
    </citation>
    <scope>NUCLEOTIDE SEQUENCE [LARGE SCALE GENOMIC DNA]</scope>
</reference>
<dbReference type="SMART" id="SM00202">
    <property type="entry name" value="SR"/>
    <property type="match status" value="2"/>
</dbReference>
<protein>
    <recommendedName>
        <fullName evidence="13">SRCR domain-containing protein</fullName>
    </recommendedName>
</protein>
<dbReference type="Ensembl" id="ENSMMDT00005011900.1">
    <property type="protein sequence ID" value="ENSMMDP00005011552.1"/>
    <property type="gene ID" value="ENSMMDG00005006191.1"/>
</dbReference>
<keyword evidence="15" id="KW-1185">Reference proteome</keyword>
<sequence>CQIITIIIIIQIIDNICMTLHKIVFCLLFNISKGEPYVELLGRECSWMLKVPGNRSDALVPLTAESTDALAEQICQDLGCGSVYNLSESSSPPHAPCWDGCSYQDGHLQNCSQHVGSNCTVINKVVCGQEAVRLAGGGDRCAGRVEVWKHGRWGTVCDDQWDLRDADVVCAQLGCGYAINVTGQGGQFPRGSGPIHLDELNCTGSEESLWACPATEEGHDCGHKEDAGVVCSEMRAVRLTGGLDRCAGRVEVHRNGTWGTVCDISFQKEEATMTCSMLNCGKEAEKFSQFDHPFAHVNGSQWYYMCSSEHTNLWQCMEFINNKNLCKGTKAAGLICKASPPTNKTAVGSTGGFFSVITPELLACIALSCGLLVALIAHPVVCCHYRRRIVALCRIHKASSRFILLCLFYEVPSNPRCLWTQLSSADSTSLDTDYEQYDPSNDSSVLLSTFRSELCSFISSLFFFFNFNVHNVSHYTDRDGTNDDEDDGPLYSPVSPDCQSSSTEDDEYDDVGNC</sequence>
<dbReference type="PRINTS" id="PR00258">
    <property type="entry name" value="SPERACTRCPTR"/>
</dbReference>
<keyword evidence="7" id="KW-1133">Transmembrane helix</keyword>
<dbReference type="PROSITE" id="PS50287">
    <property type="entry name" value="SRCR_2"/>
    <property type="match status" value="2"/>
</dbReference>
<dbReference type="GO" id="GO:0004252">
    <property type="term" value="F:serine-type endopeptidase activity"/>
    <property type="evidence" value="ECO:0007669"/>
    <property type="project" value="TreeGrafter"/>
</dbReference>
<name>A0A667X8H4_9TELE</name>
<evidence type="ECO:0000313" key="15">
    <source>
        <dbReference type="Proteomes" id="UP000472263"/>
    </source>
</evidence>
<keyword evidence="4" id="KW-0812">Transmembrane</keyword>
<evidence type="ECO:0000256" key="3">
    <source>
        <dbReference type="ARBA" id="ARBA00022525"/>
    </source>
</evidence>
<dbReference type="FunFam" id="3.10.250.10:FF:000016">
    <property type="entry name" value="Scavenger receptor cysteine-rich protein type 12"/>
    <property type="match status" value="1"/>
</dbReference>
<feature type="domain" description="SRCR" evidence="13">
    <location>
        <begin position="237"/>
        <end position="337"/>
    </location>
</feature>
<evidence type="ECO:0000256" key="5">
    <source>
        <dbReference type="ARBA" id="ARBA00022729"/>
    </source>
</evidence>
<comment type="subcellular location">
    <subcellularLocation>
        <location evidence="1">Membrane</location>
        <topology evidence="1">Single-pass membrane protein</topology>
    </subcellularLocation>
    <subcellularLocation>
        <location evidence="2">Secreted</location>
    </subcellularLocation>
</comment>
<organism evidence="14 15">
    <name type="scientific">Myripristis murdjan</name>
    <name type="common">pinecone soldierfish</name>
    <dbReference type="NCBI Taxonomy" id="586833"/>
    <lineage>
        <taxon>Eukaryota</taxon>
        <taxon>Metazoa</taxon>
        <taxon>Chordata</taxon>
        <taxon>Craniata</taxon>
        <taxon>Vertebrata</taxon>
        <taxon>Euteleostomi</taxon>
        <taxon>Actinopterygii</taxon>
        <taxon>Neopterygii</taxon>
        <taxon>Teleostei</taxon>
        <taxon>Neoteleostei</taxon>
        <taxon>Acanthomorphata</taxon>
        <taxon>Holocentriformes</taxon>
        <taxon>Holocentridae</taxon>
        <taxon>Myripristis</taxon>
    </lineage>
</organism>
<evidence type="ECO:0000256" key="11">
    <source>
        <dbReference type="PROSITE-ProRule" id="PRU00196"/>
    </source>
</evidence>
<feature type="disulfide bond" evidence="11">
    <location>
        <begin position="157"/>
        <end position="221"/>
    </location>
</feature>
<reference evidence="14" key="2">
    <citation type="submission" date="2025-08" db="UniProtKB">
        <authorList>
            <consortium name="Ensembl"/>
        </authorList>
    </citation>
    <scope>IDENTIFICATION</scope>
</reference>
<accession>A0A667X8H4</accession>
<dbReference type="SUPFAM" id="SSF56487">
    <property type="entry name" value="SRCR-like"/>
    <property type="match status" value="2"/>
</dbReference>
<keyword evidence="10" id="KW-0325">Glycoprotein</keyword>
<keyword evidence="8" id="KW-0472">Membrane</keyword>
<keyword evidence="9 11" id="KW-1015">Disulfide bond</keyword>
<feature type="disulfide bond" evidence="11">
    <location>
        <begin position="306"/>
        <end position="316"/>
    </location>
</feature>
<evidence type="ECO:0000256" key="2">
    <source>
        <dbReference type="ARBA" id="ARBA00004613"/>
    </source>
</evidence>
<feature type="disulfide bond" evidence="11">
    <location>
        <begin position="170"/>
        <end position="231"/>
    </location>
</feature>
<evidence type="ECO:0000256" key="4">
    <source>
        <dbReference type="ARBA" id="ARBA00022692"/>
    </source>
</evidence>
<keyword evidence="5" id="KW-0732">Signal</keyword>
<dbReference type="InParanoid" id="A0A667X8H4"/>
<dbReference type="AlphaFoldDB" id="A0A667X8H4"/>
<evidence type="ECO:0000256" key="9">
    <source>
        <dbReference type="ARBA" id="ARBA00023157"/>
    </source>
</evidence>
<feature type="region of interest" description="Disordered" evidence="12">
    <location>
        <begin position="478"/>
        <end position="514"/>
    </location>
</feature>
<dbReference type="PROSITE" id="PS00420">
    <property type="entry name" value="SRCR_1"/>
    <property type="match status" value="1"/>
</dbReference>